<dbReference type="HOGENOM" id="CLU_2571615_0_0_5"/>
<keyword evidence="1" id="KW-1133">Transmembrane helix</keyword>
<evidence type="ECO:0008006" key="4">
    <source>
        <dbReference type="Google" id="ProtNLM"/>
    </source>
</evidence>
<name>Q2RQU3_RHORT</name>
<dbReference type="EMBL" id="CP000230">
    <property type="protein sequence ID" value="ABC23502.1"/>
    <property type="molecule type" value="Genomic_DNA"/>
</dbReference>
<dbReference type="Proteomes" id="UP000001929">
    <property type="component" value="Chromosome"/>
</dbReference>
<dbReference type="STRING" id="269796.Rru_A2705"/>
<evidence type="ECO:0000256" key="1">
    <source>
        <dbReference type="SAM" id="Phobius"/>
    </source>
</evidence>
<proteinExistence type="predicted"/>
<dbReference type="EnsemblBacteria" id="ABC23502">
    <property type="protein sequence ID" value="ABC23502"/>
    <property type="gene ID" value="Rru_A2705"/>
</dbReference>
<evidence type="ECO:0000313" key="3">
    <source>
        <dbReference type="Proteomes" id="UP000001929"/>
    </source>
</evidence>
<dbReference type="PATRIC" id="fig|269796.9.peg.2814"/>
<evidence type="ECO:0000313" key="2">
    <source>
        <dbReference type="EMBL" id="ABC23502.1"/>
    </source>
</evidence>
<keyword evidence="1" id="KW-0812">Transmembrane</keyword>
<feature type="transmembrane region" description="Helical" evidence="1">
    <location>
        <begin position="59"/>
        <end position="79"/>
    </location>
</feature>
<dbReference type="KEGG" id="rru:Rru_A2705"/>
<protein>
    <recommendedName>
        <fullName evidence="4">DUF1640 domain-containing protein</fullName>
    </recommendedName>
</protein>
<dbReference type="AlphaFoldDB" id="Q2RQU3"/>
<keyword evidence="3" id="KW-1185">Reference proteome</keyword>
<dbReference type="RefSeq" id="WP_011390515.1">
    <property type="nucleotide sequence ID" value="NC_007643.1"/>
</dbReference>
<keyword evidence="1" id="KW-0472">Membrane</keyword>
<sequence length="81" mass="8827">MSTTTFDRLTYLETLKASGIPEDQALAHTVALEAALHESVVTQTGLQREVAPIHTDMAVLKWMVGFNLAATVGIVLILLRH</sequence>
<reference evidence="2 3" key="1">
    <citation type="journal article" date="2011" name="Stand. Genomic Sci.">
        <title>Complete genome sequence of Rhodospirillum rubrum type strain (S1).</title>
        <authorList>
            <person name="Munk A.C."/>
            <person name="Copeland A."/>
            <person name="Lucas S."/>
            <person name="Lapidus A."/>
            <person name="Del Rio T.G."/>
            <person name="Barry K."/>
            <person name="Detter J.C."/>
            <person name="Hammon N."/>
            <person name="Israni S."/>
            <person name="Pitluck S."/>
            <person name="Brettin T."/>
            <person name="Bruce D."/>
            <person name="Han C."/>
            <person name="Tapia R."/>
            <person name="Gilna P."/>
            <person name="Schmutz J."/>
            <person name="Larimer F."/>
            <person name="Land M."/>
            <person name="Kyrpides N.C."/>
            <person name="Mavromatis K."/>
            <person name="Richardson P."/>
            <person name="Rohde M."/>
            <person name="Goker M."/>
            <person name="Klenk H.P."/>
            <person name="Zhang Y."/>
            <person name="Roberts G.P."/>
            <person name="Reslewic S."/>
            <person name="Schwartz D.C."/>
        </authorList>
    </citation>
    <scope>NUCLEOTIDE SEQUENCE [LARGE SCALE GENOMIC DNA]</scope>
    <source>
        <strain evidence="3">ATCC 11170 / ATH 1.1.1 / DSM 467 / LMG 4362 / NCIMB 8255 / S1</strain>
    </source>
</reference>
<gene>
    <name evidence="2" type="ordered locus">Rru_A2705</name>
</gene>
<accession>Q2RQU3</accession>
<organism evidence="2 3">
    <name type="scientific">Rhodospirillum rubrum (strain ATCC 11170 / ATH 1.1.1 / DSM 467 / LMG 4362 / NCIMB 8255 / S1)</name>
    <dbReference type="NCBI Taxonomy" id="269796"/>
    <lineage>
        <taxon>Bacteria</taxon>
        <taxon>Pseudomonadati</taxon>
        <taxon>Pseudomonadota</taxon>
        <taxon>Alphaproteobacteria</taxon>
        <taxon>Rhodospirillales</taxon>
        <taxon>Rhodospirillaceae</taxon>
        <taxon>Rhodospirillum</taxon>
    </lineage>
</organism>